<dbReference type="InterPro" id="IPR031856">
    <property type="entry name" value="YdaS_toxin-like"/>
</dbReference>
<organism evidence="1 2">
    <name type="scientific">Saccharibacter floricola DSM 15669</name>
    <dbReference type="NCBI Taxonomy" id="1123227"/>
    <lineage>
        <taxon>Bacteria</taxon>
        <taxon>Pseudomonadati</taxon>
        <taxon>Pseudomonadota</taxon>
        <taxon>Alphaproteobacteria</taxon>
        <taxon>Acetobacterales</taxon>
        <taxon>Acetobacteraceae</taxon>
        <taxon>Saccharibacter</taxon>
    </lineage>
</organism>
<reference evidence="1" key="1">
    <citation type="submission" date="2013-04" db="EMBL/GenBank/DDBJ databases">
        <title>The genome sequencing project of 58 acetic acid bacteria.</title>
        <authorList>
            <person name="Okamoto-Kainuma A."/>
            <person name="Ishikawa M."/>
            <person name="Umino S."/>
            <person name="Koizumi Y."/>
            <person name="Shiwa Y."/>
            <person name="Yoshikawa H."/>
            <person name="Matsutani M."/>
            <person name="Matsushita K."/>
        </authorList>
    </citation>
    <scope>NUCLEOTIDE SEQUENCE</scope>
    <source>
        <strain evidence="1">DSM 15669</strain>
    </source>
</reference>
<evidence type="ECO:0008006" key="3">
    <source>
        <dbReference type="Google" id="ProtNLM"/>
    </source>
</evidence>
<evidence type="ECO:0000313" key="1">
    <source>
        <dbReference type="EMBL" id="GBQ06963.1"/>
    </source>
</evidence>
<proteinExistence type="predicted"/>
<sequence>MNMIHTLIDRLGGTRDVARQLSLSPSTVQGWKRAGRIPASRLVQLERTLGIPRHIWRPDLYLTMPSPSFLRETRHD</sequence>
<accession>A0ABQ0P2E8</accession>
<dbReference type="EMBL" id="BAQD01000017">
    <property type="protein sequence ID" value="GBQ06963.1"/>
    <property type="molecule type" value="Genomic_DNA"/>
</dbReference>
<keyword evidence="2" id="KW-1185">Reference proteome</keyword>
<dbReference type="InterPro" id="IPR010982">
    <property type="entry name" value="Lambda_DNA-bd_dom_sf"/>
</dbReference>
<dbReference type="InterPro" id="IPR059216">
    <property type="entry name" value="LeuA_carph_isopro_dom"/>
</dbReference>
<name>A0ABQ0P2E8_9PROT</name>
<dbReference type="RefSeq" id="WP_156809451.1">
    <property type="nucleotide sequence ID" value="NZ_BAQD01000017.1"/>
</dbReference>
<dbReference type="SUPFAM" id="SSF47413">
    <property type="entry name" value="lambda repressor-like DNA-binding domains"/>
    <property type="match status" value="1"/>
</dbReference>
<dbReference type="Gene3D" id="1.10.260.40">
    <property type="entry name" value="lambda repressor-like DNA-binding domains"/>
    <property type="match status" value="1"/>
</dbReference>
<gene>
    <name evidence="1" type="ORF">AA15669_1170</name>
</gene>
<dbReference type="Pfam" id="PF15943">
    <property type="entry name" value="YdaS_toxin"/>
    <property type="match status" value="1"/>
</dbReference>
<dbReference type="NCBIfam" id="NF046037">
    <property type="entry name" value="carphisopro"/>
    <property type="match status" value="1"/>
</dbReference>
<dbReference type="Proteomes" id="UP001062901">
    <property type="component" value="Unassembled WGS sequence"/>
</dbReference>
<protein>
    <recommendedName>
        <fullName evidence="3">Helix-turn-helix domain-containing protein</fullName>
    </recommendedName>
</protein>
<comment type="caution">
    <text evidence="1">The sequence shown here is derived from an EMBL/GenBank/DDBJ whole genome shotgun (WGS) entry which is preliminary data.</text>
</comment>
<evidence type="ECO:0000313" key="2">
    <source>
        <dbReference type="Proteomes" id="UP001062901"/>
    </source>
</evidence>